<evidence type="ECO:0000313" key="1">
    <source>
        <dbReference type="EMBL" id="SHF13925.1"/>
    </source>
</evidence>
<accession>A0A1M4Z7F2</accession>
<dbReference type="OrthoDB" id="2989721at2"/>
<gene>
    <name evidence="1" type="ORF">SAMN05444392_10882</name>
</gene>
<proteinExistence type="predicted"/>
<dbReference type="AlphaFoldDB" id="A0A1M4Z7F2"/>
<name>A0A1M4Z7F2_9BACL</name>
<protein>
    <submittedName>
        <fullName evidence="1">Uncharacterized protein</fullName>
    </submittedName>
</protein>
<reference evidence="1 2" key="1">
    <citation type="submission" date="2016-11" db="EMBL/GenBank/DDBJ databases">
        <authorList>
            <person name="Jaros S."/>
            <person name="Januszkiewicz K."/>
            <person name="Wedrychowicz H."/>
        </authorList>
    </citation>
    <scope>NUCLEOTIDE SEQUENCE [LARGE SCALE GENOMIC DNA]</scope>
    <source>
        <strain evidence="1 2">DSM 44666</strain>
    </source>
</reference>
<dbReference type="RefSeq" id="WP_073155311.1">
    <property type="nucleotide sequence ID" value="NZ_FQVL01000008.1"/>
</dbReference>
<sequence length="196" mass="22876">MDLLSRLEQSIKDTEVVNVFSNQYEPNAASVGFIDQLSENQFLMKHITPEGLSDGYMIRRIDDIFRVDLNGEYEQRLRLLYDLRNQHHEDFIQISVDSQTNLFREALMVAQKKNLIVSICIDEAEEQADITGFVKHINMEEICISKVSFNGLEDGESFLYVKDLVKLNCDTTEEKLLKVVYDYSEIQKKRKNNIKR</sequence>
<dbReference type="EMBL" id="FQVL01000008">
    <property type="protein sequence ID" value="SHF13925.1"/>
    <property type="molecule type" value="Genomic_DNA"/>
</dbReference>
<dbReference type="Proteomes" id="UP000184476">
    <property type="component" value="Unassembled WGS sequence"/>
</dbReference>
<evidence type="ECO:0000313" key="2">
    <source>
        <dbReference type="Proteomes" id="UP000184476"/>
    </source>
</evidence>
<organism evidence="1 2">
    <name type="scientific">Seinonella peptonophila</name>
    <dbReference type="NCBI Taxonomy" id="112248"/>
    <lineage>
        <taxon>Bacteria</taxon>
        <taxon>Bacillati</taxon>
        <taxon>Bacillota</taxon>
        <taxon>Bacilli</taxon>
        <taxon>Bacillales</taxon>
        <taxon>Thermoactinomycetaceae</taxon>
        <taxon>Seinonella</taxon>
    </lineage>
</organism>
<keyword evidence="2" id="KW-1185">Reference proteome</keyword>
<dbReference type="STRING" id="112248.SAMN05444392_10882"/>